<sequence>MKRSVLTCLLSAATIWAYGQEKPIDSSYANSHYLQRLELFKQMPNQKNEIVFLGNSITEQGEWQELFPGKPIVNRGIGGDNTFGLFARLDEVLASKPAKIFLLIGVNDLGRNLPQAVTLNNYRRIVGKIKKESPKTQLYIQSILPLNEEILKYPYMKGKNPQVLALNEKLVELAKEFNVPFVNVFSVFADDKNELKSEVTLDGIHLRQAAYLQWANYLKSNNYL</sequence>
<evidence type="ECO:0000313" key="2">
    <source>
        <dbReference type="EMBL" id="AFD07731.1"/>
    </source>
</evidence>
<dbReference type="InterPro" id="IPR051532">
    <property type="entry name" value="Ester_Hydrolysis_Enzymes"/>
</dbReference>
<dbReference type="Pfam" id="PF13472">
    <property type="entry name" value="Lipase_GDSL_2"/>
    <property type="match status" value="1"/>
</dbReference>
<dbReference type="InterPro" id="IPR013830">
    <property type="entry name" value="SGNH_hydro"/>
</dbReference>
<dbReference type="eggNOG" id="COG2755">
    <property type="taxonomic scope" value="Bacteria"/>
</dbReference>
<accession>H8KRU3</accession>
<proteinExistence type="predicted"/>
<dbReference type="KEGG" id="scn:Solca_2697"/>
<evidence type="ECO:0000313" key="3">
    <source>
        <dbReference type="Proteomes" id="UP000007590"/>
    </source>
</evidence>
<dbReference type="InterPro" id="IPR036514">
    <property type="entry name" value="SGNH_hydro_sf"/>
</dbReference>
<dbReference type="GO" id="GO:0004622">
    <property type="term" value="F:phosphatidylcholine lysophospholipase activity"/>
    <property type="evidence" value="ECO:0007669"/>
    <property type="project" value="TreeGrafter"/>
</dbReference>
<gene>
    <name evidence="2" type="ordered locus">Solca_2697</name>
</gene>
<name>H8KRU3_SOLCM</name>
<organism evidence="2 3">
    <name type="scientific">Solitalea canadensis (strain ATCC 29591 / DSM 3403 / JCM 21819 / LMG 8368 / NBRC 15130 / NCIMB 12057 / USAM 9D)</name>
    <name type="common">Flexibacter canadensis</name>
    <dbReference type="NCBI Taxonomy" id="929556"/>
    <lineage>
        <taxon>Bacteria</taxon>
        <taxon>Pseudomonadati</taxon>
        <taxon>Bacteroidota</taxon>
        <taxon>Sphingobacteriia</taxon>
        <taxon>Sphingobacteriales</taxon>
        <taxon>Sphingobacteriaceae</taxon>
        <taxon>Solitalea</taxon>
    </lineage>
</organism>
<dbReference type="EMBL" id="CP003349">
    <property type="protein sequence ID" value="AFD07731.1"/>
    <property type="molecule type" value="Genomic_DNA"/>
</dbReference>
<dbReference type="HOGENOM" id="CLU_051989_6_1_10"/>
<evidence type="ECO:0000259" key="1">
    <source>
        <dbReference type="Pfam" id="PF13472"/>
    </source>
</evidence>
<feature type="domain" description="SGNH hydrolase-type esterase" evidence="1">
    <location>
        <begin position="52"/>
        <end position="211"/>
    </location>
</feature>
<dbReference type="Gene3D" id="3.40.50.1110">
    <property type="entry name" value="SGNH hydrolase"/>
    <property type="match status" value="1"/>
</dbReference>
<protein>
    <submittedName>
        <fullName evidence="2">Lysophospholipase L1-like esterase</fullName>
    </submittedName>
</protein>
<dbReference type="STRING" id="929556.Solca_2697"/>
<dbReference type="SUPFAM" id="SSF52266">
    <property type="entry name" value="SGNH hydrolase"/>
    <property type="match status" value="1"/>
</dbReference>
<dbReference type="RefSeq" id="WP_014680958.1">
    <property type="nucleotide sequence ID" value="NC_017770.1"/>
</dbReference>
<dbReference type="OrthoDB" id="9790057at2"/>
<reference evidence="2" key="1">
    <citation type="submission" date="2012-02" db="EMBL/GenBank/DDBJ databases">
        <title>The complete genome of Solitalea canadensis DSM 3403.</title>
        <authorList>
            <consortium name="US DOE Joint Genome Institute (JGI-PGF)"/>
            <person name="Lucas S."/>
            <person name="Copeland A."/>
            <person name="Lapidus A."/>
            <person name="Glavina del Rio T."/>
            <person name="Dalin E."/>
            <person name="Tice H."/>
            <person name="Bruce D."/>
            <person name="Goodwin L."/>
            <person name="Pitluck S."/>
            <person name="Peters L."/>
            <person name="Ovchinnikova G."/>
            <person name="Lu M."/>
            <person name="Kyrpides N."/>
            <person name="Mavromatis K."/>
            <person name="Ivanova N."/>
            <person name="Brettin T."/>
            <person name="Detter J.C."/>
            <person name="Han C."/>
            <person name="Larimer F."/>
            <person name="Land M."/>
            <person name="Hauser L."/>
            <person name="Markowitz V."/>
            <person name="Cheng J.-F."/>
            <person name="Hugenholtz P."/>
            <person name="Woyke T."/>
            <person name="Wu D."/>
            <person name="Spring S."/>
            <person name="Schroeder M."/>
            <person name="Kopitz M."/>
            <person name="Brambilla E."/>
            <person name="Klenk H.-P."/>
            <person name="Eisen J.A."/>
        </authorList>
    </citation>
    <scope>NUCLEOTIDE SEQUENCE</scope>
    <source>
        <strain evidence="2">DSM 3403</strain>
    </source>
</reference>
<dbReference type="AlphaFoldDB" id="H8KRU3"/>
<dbReference type="PANTHER" id="PTHR30383:SF5">
    <property type="entry name" value="SGNH HYDROLASE-TYPE ESTERASE DOMAIN-CONTAINING PROTEIN"/>
    <property type="match status" value="1"/>
</dbReference>
<dbReference type="Proteomes" id="UP000007590">
    <property type="component" value="Chromosome"/>
</dbReference>
<dbReference type="PANTHER" id="PTHR30383">
    <property type="entry name" value="THIOESTERASE 1/PROTEASE 1/LYSOPHOSPHOLIPASE L1"/>
    <property type="match status" value="1"/>
</dbReference>
<keyword evidence="3" id="KW-1185">Reference proteome</keyword>